<comment type="caution">
    <text evidence="1">The sequence shown here is derived from an EMBL/GenBank/DDBJ whole genome shotgun (WGS) entry which is preliminary data.</text>
</comment>
<dbReference type="AlphaFoldDB" id="A0A5J4UDS0"/>
<organism evidence="1 2">
    <name type="scientific">Streblomastix strix</name>
    <dbReference type="NCBI Taxonomy" id="222440"/>
    <lineage>
        <taxon>Eukaryota</taxon>
        <taxon>Metamonada</taxon>
        <taxon>Preaxostyla</taxon>
        <taxon>Oxymonadida</taxon>
        <taxon>Streblomastigidae</taxon>
        <taxon>Streblomastix</taxon>
    </lineage>
</organism>
<sequence>MPKVYGSENAQFKMTDYSWLNSRKYIYGILASNDGVHFSGTDGILDQEGVEIEVEVVDGEQFVNFARFKLAKWQAWLIPPVYDGRKQRMAKIKRKHQLKLVKEEKYRQKIEQQQSIKQQENGINHEDVADTVEETNQEALPIDFSWLQPGCVELQGVNWGEQGPPETLGLASQGIISPTQEMINKQSEQENVFKPMGQNNEQLRLQMISPVGQMLLSTKMKSPIRNIGSN</sequence>
<gene>
    <name evidence="1" type="ORF">EZS28_036190</name>
</gene>
<name>A0A5J4UDS0_9EUKA</name>
<protein>
    <submittedName>
        <fullName evidence="1">Uncharacterized protein</fullName>
    </submittedName>
</protein>
<dbReference type="EMBL" id="SNRW01017502">
    <property type="protein sequence ID" value="KAA6368283.1"/>
    <property type="molecule type" value="Genomic_DNA"/>
</dbReference>
<proteinExistence type="predicted"/>
<accession>A0A5J4UDS0</accession>
<reference evidence="1 2" key="1">
    <citation type="submission" date="2019-03" db="EMBL/GenBank/DDBJ databases">
        <title>Single cell metagenomics reveals metabolic interactions within the superorganism composed of flagellate Streblomastix strix and complex community of Bacteroidetes bacteria on its surface.</title>
        <authorList>
            <person name="Treitli S.C."/>
            <person name="Kolisko M."/>
            <person name="Husnik F."/>
            <person name="Keeling P."/>
            <person name="Hampl V."/>
        </authorList>
    </citation>
    <scope>NUCLEOTIDE SEQUENCE [LARGE SCALE GENOMIC DNA]</scope>
    <source>
        <strain evidence="1">ST1C</strain>
    </source>
</reference>
<evidence type="ECO:0000313" key="2">
    <source>
        <dbReference type="Proteomes" id="UP000324800"/>
    </source>
</evidence>
<dbReference type="Proteomes" id="UP000324800">
    <property type="component" value="Unassembled WGS sequence"/>
</dbReference>
<feature type="non-terminal residue" evidence="1">
    <location>
        <position position="230"/>
    </location>
</feature>
<evidence type="ECO:0000313" key="1">
    <source>
        <dbReference type="EMBL" id="KAA6368283.1"/>
    </source>
</evidence>